<dbReference type="Pfam" id="PF12822">
    <property type="entry name" value="ECF_trnsprt"/>
    <property type="match status" value="1"/>
</dbReference>
<name>A0A3Q9HRR9_9FIRM</name>
<dbReference type="OrthoDB" id="9809154at2"/>
<evidence type="ECO:0000313" key="2">
    <source>
        <dbReference type="EMBL" id="AZR74191.1"/>
    </source>
</evidence>
<feature type="transmembrane region" description="Helical" evidence="1">
    <location>
        <begin position="38"/>
        <end position="63"/>
    </location>
</feature>
<sequence length="173" mass="19578">MSYKIYFVTRTALLLIITIILQMIALPQFLIDPLVNMMIFLAIILIGPYSAGMIGLLTPWIAFKNGTLPLPLEPAIPYIISGNLVMIGIFEYFYRKKYSYKLYNILIILLSSLAKFLVITLSVEYYLELPETVIKTIQLPQLVNTIIGGVLAIIISKILRKLGIKDLDLLNLK</sequence>
<feature type="transmembrane region" description="Helical" evidence="1">
    <location>
        <begin position="75"/>
        <end position="94"/>
    </location>
</feature>
<dbReference type="GO" id="GO:0022857">
    <property type="term" value="F:transmembrane transporter activity"/>
    <property type="evidence" value="ECO:0007669"/>
    <property type="project" value="InterPro"/>
</dbReference>
<feature type="transmembrane region" description="Helical" evidence="1">
    <location>
        <begin position="12"/>
        <end position="31"/>
    </location>
</feature>
<keyword evidence="1" id="KW-1133">Transmembrane helix</keyword>
<organism evidence="2 3">
    <name type="scientific">Anoxybacter fermentans</name>
    <dbReference type="NCBI Taxonomy" id="1323375"/>
    <lineage>
        <taxon>Bacteria</taxon>
        <taxon>Bacillati</taxon>
        <taxon>Bacillota</taxon>
        <taxon>Clostridia</taxon>
        <taxon>Halanaerobiales</taxon>
        <taxon>Anoxybacter</taxon>
    </lineage>
</organism>
<feature type="transmembrane region" description="Helical" evidence="1">
    <location>
        <begin position="139"/>
        <end position="159"/>
    </location>
</feature>
<dbReference type="KEGG" id="aft:BBF96_12760"/>
<accession>A0A3Q9HRR9</accession>
<keyword evidence="3" id="KW-1185">Reference proteome</keyword>
<dbReference type="AlphaFoldDB" id="A0A3Q9HRR9"/>
<reference evidence="2 3" key="1">
    <citation type="submission" date="2016-07" db="EMBL/GenBank/DDBJ databases">
        <title>Genome and transcriptome analysis of iron-reducing fermentative bacteria Anoxybacter fermentans.</title>
        <authorList>
            <person name="Zeng X."/>
            <person name="Shao Z."/>
        </authorList>
    </citation>
    <scope>NUCLEOTIDE SEQUENCE [LARGE SCALE GENOMIC DNA]</scope>
    <source>
        <strain evidence="2 3">DY22613</strain>
    </source>
</reference>
<feature type="transmembrane region" description="Helical" evidence="1">
    <location>
        <begin position="106"/>
        <end position="127"/>
    </location>
</feature>
<dbReference type="InterPro" id="IPR024529">
    <property type="entry name" value="ECF_trnsprt_substrate-spec"/>
</dbReference>
<protein>
    <recommendedName>
        <fullName evidence="4">ECF transporter S component</fullName>
    </recommendedName>
</protein>
<keyword evidence="1" id="KW-0812">Transmembrane</keyword>
<keyword evidence="1" id="KW-0472">Membrane</keyword>
<dbReference type="RefSeq" id="WP_127017547.1">
    <property type="nucleotide sequence ID" value="NZ_CP016379.1"/>
</dbReference>
<dbReference type="EMBL" id="CP016379">
    <property type="protein sequence ID" value="AZR74191.1"/>
    <property type="molecule type" value="Genomic_DNA"/>
</dbReference>
<proteinExistence type="predicted"/>
<dbReference type="Gene3D" id="1.10.1760.20">
    <property type="match status" value="1"/>
</dbReference>
<evidence type="ECO:0000256" key="1">
    <source>
        <dbReference type="SAM" id="Phobius"/>
    </source>
</evidence>
<evidence type="ECO:0000313" key="3">
    <source>
        <dbReference type="Proteomes" id="UP000267250"/>
    </source>
</evidence>
<dbReference type="Proteomes" id="UP000267250">
    <property type="component" value="Chromosome"/>
</dbReference>
<gene>
    <name evidence="2" type="ORF">BBF96_12760</name>
</gene>
<evidence type="ECO:0008006" key="4">
    <source>
        <dbReference type="Google" id="ProtNLM"/>
    </source>
</evidence>